<evidence type="ECO:0000313" key="2">
    <source>
        <dbReference type="Proteomes" id="UP000265520"/>
    </source>
</evidence>
<organism evidence="1 2">
    <name type="scientific">Trifolium medium</name>
    <dbReference type="NCBI Taxonomy" id="97028"/>
    <lineage>
        <taxon>Eukaryota</taxon>
        <taxon>Viridiplantae</taxon>
        <taxon>Streptophyta</taxon>
        <taxon>Embryophyta</taxon>
        <taxon>Tracheophyta</taxon>
        <taxon>Spermatophyta</taxon>
        <taxon>Magnoliopsida</taxon>
        <taxon>eudicotyledons</taxon>
        <taxon>Gunneridae</taxon>
        <taxon>Pentapetalae</taxon>
        <taxon>rosids</taxon>
        <taxon>fabids</taxon>
        <taxon>Fabales</taxon>
        <taxon>Fabaceae</taxon>
        <taxon>Papilionoideae</taxon>
        <taxon>50 kb inversion clade</taxon>
        <taxon>NPAAA clade</taxon>
        <taxon>Hologalegina</taxon>
        <taxon>IRL clade</taxon>
        <taxon>Trifolieae</taxon>
        <taxon>Trifolium</taxon>
    </lineage>
</organism>
<dbReference type="Proteomes" id="UP000265520">
    <property type="component" value="Unassembled WGS sequence"/>
</dbReference>
<protein>
    <submittedName>
        <fullName evidence="1">Uncharacterized protein</fullName>
    </submittedName>
</protein>
<proteinExistence type="predicted"/>
<accession>A0A392SFC9</accession>
<comment type="caution">
    <text evidence="1">The sequence shown here is derived from an EMBL/GenBank/DDBJ whole genome shotgun (WGS) entry which is preliminary data.</text>
</comment>
<feature type="non-terminal residue" evidence="1">
    <location>
        <position position="1"/>
    </location>
</feature>
<reference evidence="1 2" key="1">
    <citation type="journal article" date="2018" name="Front. Plant Sci.">
        <title>Red Clover (Trifolium pratense) and Zigzag Clover (T. medium) - A Picture of Genomic Similarities and Differences.</title>
        <authorList>
            <person name="Dluhosova J."/>
            <person name="Istvanek J."/>
            <person name="Nedelnik J."/>
            <person name="Repkova J."/>
        </authorList>
    </citation>
    <scope>NUCLEOTIDE SEQUENCE [LARGE SCALE GENOMIC DNA]</scope>
    <source>
        <strain evidence="2">cv. 10/8</strain>
        <tissue evidence="1">Leaf</tissue>
    </source>
</reference>
<keyword evidence="2" id="KW-1185">Reference proteome</keyword>
<dbReference type="AlphaFoldDB" id="A0A392SFC9"/>
<dbReference type="EMBL" id="LXQA010360131">
    <property type="protein sequence ID" value="MCI46625.1"/>
    <property type="molecule type" value="Genomic_DNA"/>
</dbReference>
<evidence type="ECO:0000313" key="1">
    <source>
        <dbReference type="EMBL" id="MCI46625.1"/>
    </source>
</evidence>
<name>A0A392SFC9_9FABA</name>
<sequence length="56" mass="6569">STVRAEVPWYIPASHQCPYQLSDVEHSGNQIFRPPTVRLNRLMDNNIKPSWPRRIP</sequence>